<dbReference type="PANTHER" id="PTHR46558">
    <property type="entry name" value="TRACRIPTIONAL REGULATORY PROTEIN-RELATED-RELATED"/>
    <property type="match status" value="1"/>
</dbReference>
<dbReference type="InterPro" id="IPR001387">
    <property type="entry name" value="Cro/C1-type_HTH"/>
</dbReference>
<dbReference type="SMART" id="SM00530">
    <property type="entry name" value="HTH_XRE"/>
    <property type="match status" value="1"/>
</dbReference>
<dbReference type="SUPFAM" id="SSF48452">
    <property type="entry name" value="TPR-like"/>
    <property type="match status" value="1"/>
</dbReference>
<feature type="domain" description="HTH cro/C1-type" evidence="5">
    <location>
        <begin position="44"/>
        <end position="98"/>
    </location>
</feature>
<feature type="repeat" description="TPR" evidence="4">
    <location>
        <begin position="286"/>
        <end position="319"/>
    </location>
</feature>
<accession>A0A921SS87</accession>
<dbReference type="CDD" id="cd00093">
    <property type="entry name" value="HTH_XRE"/>
    <property type="match status" value="1"/>
</dbReference>
<proteinExistence type="predicted"/>
<dbReference type="Pfam" id="PF13181">
    <property type="entry name" value="TPR_8"/>
    <property type="match status" value="1"/>
</dbReference>
<dbReference type="InterPro" id="IPR019734">
    <property type="entry name" value="TPR_rpt"/>
</dbReference>
<keyword evidence="1" id="KW-0677">Repeat</keyword>
<keyword evidence="3" id="KW-0238">DNA-binding</keyword>
<name>A0A921SS87_9FIRM</name>
<organism evidence="6 7">
    <name type="scientific">Pseudoflavonifractor capillosus</name>
    <dbReference type="NCBI Taxonomy" id="106588"/>
    <lineage>
        <taxon>Bacteria</taxon>
        <taxon>Bacillati</taxon>
        <taxon>Bacillota</taxon>
        <taxon>Clostridia</taxon>
        <taxon>Eubacteriales</taxon>
        <taxon>Oscillospiraceae</taxon>
        <taxon>Pseudoflavonifractor</taxon>
    </lineage>
</organism>
<dbReference type="InterPro" id="IPR011990">
    <property type="entry name" value="TPR-like_helical_dom_sf"/>
</dbReference>
<dbReference type="Gene3D" id="1.10.260.40">
    <property type="entry name" value="lambda repressor-like DNA-binding domains"/>
    <property type="match status" value="1"/>
</dbReference>
<dbReference type="Pfam" id="PF07719">
    <property type="entry name" value="TPR_2"/>
    <property type="match status" value="1"/>
</dbReference>
<dbReference type="Gene3D" id="1.25.40.10">
    <property type="entry name" value="Tetratricopeptide repeat domain"/>
    <property type="match status" value="1"/>
</dbReference>
<dbReference type="InterPro" id="IPR010982">
    <property type="entry name" value="Lambda_DNA-bd_dom_sf"/>
</dbReference>
<dbReference type="Pfam" id="PF01381">
    <property type="entry name" value="HTH_3"/>
    <property type="match status" value="1"/>
</dbReference>
<protein>
    <submittedName>
        <fullName evidence="6">Helix-turn-helix domain-containing protein</fullName>
    </submittedName>
</protein>
<evidence type="ECO:0000313" key="7">
    <source>
        <dbReference type="Proteomes" id="UP000760668"/>
    </source>
</evidence>
<evidence type="ECO:0000259" key="5">
    <source>
        <dbReference type="PROSITE" id="PS50943"/>
    </source>
</evidence>
<dbReference type="EMBL" id="DYUC01000035">
    <property type="protein sequence ID" value="HJG86213.1"/>
    <property type="molecule type" value="Genomic_DNA"/>
</dbReference>
<dbReference type="GO" id="GO:0003677">
    <property type="term" value="F:DNA binding"/>
    <property type="evidence" value="ECO:0007669"/>
    <property type="project" value="UniProtKB-KW"/>
</dbReference>
<reference evidence="6" key="2">
    <citation type="submission" date="2021-09" db="EMBL/GenBank/DDBJ databases">
        <authorList>
            <person name="Gilroy R."/>
        </authorList>
    </citation>
    <scope>NUCLEOTIDE SEQUENCE</scope>
    <source>
        <strain evidence="6">CHK179-5677</strain>
    </source>
</reference>
<dbReference type="InterPro" id="IPR013105">
    <property type="entry name" value="TPR_2"/>
</dbReference>
<evidence type="ECO:0000256" key="4">
    <source>
        <dbReference type="PROSITE-ProRule" id="PRU00339"/>
    </source>
</evidence>
<dbReference type="PROSITE" id="PS50943">
    <property type="entry name" value="HTH_CROC1"/>
    <property type="match status" value="1"/>
</dbReference>
<dbReference type="SMART" id="SM00028">
    <property type="entry name" value="TPR"/>
    <property type="match status" value="2"/>
</dbReference>
<dbReference type="RefSeq" id="WP_304247658.1">
    <property type="nucleotide sequence ID" value="NZ_DYUC01000035.1"/>
</dbReference>
<reference evidence="6" key="1">
    <citation type="journal article" date="2021" name="PeerJ">
        <title>Extensive microbial diversity within the chicken gut microbiome revealed by metagenomics and culture.</title>
        <authorList>
            <person name="Gilroy R."/>
            <person name="Ravi A."/>
            <person name="Getino M."/>
            <person name="Pursley I."/>
            <person name="Horton D.L."/>
            <person name="Alikhan N.F."/>
            <person name="Baker D."/>
            <person name="Gharbi K."/>
            <person name="Hall N."/>
            <person name="Watson M."/>
            <person name="Adriaenssens E.M."/>
            <person name="Foster-Nyarko E."/>
            <person name="Jarju S."/>
            <person name="Secka A."/>
            <person name="Antonio M."/>
            <person name="Oren A."/>
            <person name="Chaudhuri R.R."/>
            <person name="La Ragione R."/>
            <person name="Hildebrand F."/>
            <person name="Pallen M.J."/>
        </authorList>
    </citation>
    <scope>NUCLEOTIDE SEQUENCE</scope>
    <source>
        <strain evidence="6">CHK179-5677</strain>
    </source>
</reference>
<gene>
    <name evidence="6" type="ORF">K8V01_04210</name>
</gene>
<dbReference type="Proteomes" id="UP000760668">
    <property type="component" value="Unassembled WGS sequence"/>
</dbReference>
<evidence type="ECO:0000256" key="1">
    <source>
        <dbReference type="ARBA" id="ARBA00022737"/>
    </source>
</evidence>
<comment type="caution">
    <text evidence="6">The sequence shown here is derived from an EMBL/GenBank/DDBJ whole genome shotgun (WGS) entry which is preliminary data.</text>
</comment>
<evidence type="ECO:0000256" key="2">
    <source>
        <dbReference type="ARBA" id="ARBA00022803"/>
    </source>
</evidence>
<dbReference type="SUPFAM" id="SSF47413">
    <property type="entry name" value="lambda repressor-like DNA-binding domains"/>
    <property type="match status" value="1"/>
</dbReference>
<dbReference type="AlphaFoldDB" id="A0A921SS87"/>
<evidence type="ECO:0000313" key="6">
    <source>
        <dbReference type="EMBL" id="HJG86213.1"/>
    </source>
</evidence>
<evidence type="ECO:0000256" key="3">
    <source>
        <dbReference type="ARBA" id="ARBA00023125"/>
    </source>
</evidence>
<sequence>MILGMQASIMGLKGGGRHDFEITHNVRDKLREGVMMKLELGKKIKQLRLQKGVTQDSLAKALNVSYQTVSKWENEASMPDILLLPKIAVYFGCTIDDLFDLTEQAQFERIEHMLEMQEALSAEEFRQAETFLKGMLSKKDSKSDALRLLSSLFNHKADELRRTAEFYAKEALELAPTVKENHNNLQRAQEGSIPDWDWANHSRRIAYYQRFVRKNPKYLSGYLWLLDELIADYRLEEAAEVWETVRRLDNSCRVPYYQGKIAWQRGDHQKAEAIWSQMLEDYSGDWLAFANMADAMAYACRYDEAIQYYRRAQELQPPPKYTDAQITAAHIYEIQGKYAEAVESLKEQLEILKNEWSITEGREVEHIHREIDRLQALSHDAGQ</sequence>
<dbReference type="PANTHER" id="PTHR46558:SF11">
    <property type="entry name" value="HTH-TYPE TRANSCRIPTIONAL REGULATOR XRE"/>
    <property type="match status" value="1"/>
</dbReference>
<dbReference type="PROSITE" id="PS50005">
    <property type="entry name" value="TPR"/>
    <property type="match status" value="1"/>
</dbReference>
<keyword evidence="2 4" id="KW-0802">TPR repeat</keyword>